<keyword evidence="1" id="KW-0129">CBS domain</keyword>
<dbReference type="GO" id="GO:0005794">
    <property type="term" value="C:Golgi apparatus"/>
    <property type="evidence" value="ECO:0007669"/>
    <property type="project" value="TreeGrafter"/>
</dbReference>
<evidence type="ECO:0000256" key="1">
    <source>
        <dbReference type="PROSITE-ProRule" id="PRU00703"/>
    </source>
</evidence>
<dbReference type="GO" id="GO:0009507">
    <property type="term" value="C:chloroplast"/>
    <property type="evidence" value="ECO:0007669"/>
    <property type="project" value="TreeGrafter"/>
</dbReference>
<dbReference type="InterPro" id="IPR000644">
    <property type="entry name" value="CBS_dom"/>
</dbReference>
<dbReference type="PANTHER" id="PTHR43427:SF3">
    <property type="entry name" value="CHLORIDE CHANNEL PROTEIN CLC-F"/>
    <property type="match status" value="1"/>
</dbReference>
<sequence>MQINTCQISSCFTRGFQHRGVERGILTCFPDTDLTIAKELMEAKGIKQLPVVARCRETINYGKRRLVGLLNYDAIERCLRSCINAILLCKKEYTNDNHMQNENNSSEMKLLTS</sequence>
<dbReference type="SUPFAM" id="SSF54631">
    <property type="entry name" value="CBS-domain pair"/>
    <property type="match status" value="1"/>
</dbReference>
<gene>
    <name evidence="3" type="primary">CLC-F</name>
    <name evidence="3" type="ORF">MA16_Dca005779</name>
</gene>
<dbReference type="AlphaFoldDB" id="A0A2I0WX56"/>
<dbReference type="InterPro" id="IPR050368">
    <property type="entry name" value="ClC-type_chloride_channel"/>
</dbReference>
<dbReference type="STRING" id="906689.A0A2I0WX56"/>
<dbReference type="PROSITE" id="PS51371">
    <property type="entry name" value="CBS"/>
    <property type="match status" value="1"/>
</dbReference>
<dbReference type="InterPro" id="IPR046342">
    <property type="entry name" value="CBS_dom_sf"/>
</dbReference>
<keyword evidence="4" id="KW-1185">Reference proteome</keyword>
<evidence type="ECO:0000313" key="3">
    <source>
        <dbReference type="EMBL" id="PKU80248.1"/>
    </source>
</evidence>
<reference evidence="3 4" key="2">
    <citation type="journal article" date="2017" name="Nature">
        <title>The Apostasia genome and the evolution of orchids.</title>
        <authorList>
            <person name="Zhang G.Q."/>
            <person name="Liu K.W."/>
            <person name="Li Z."/>
            <person name="Lohaus R."/>
            <person name="Hsiao Y.Y."/>
            <person name="Niu S.C."/>
            <person name="Wang J.Y."/>
            <person name="Lin Y.C."/>
            <person name="Xu Q."/>
            <person name="Chen L.J."/>
            <person name="Yoshida K."/>
            <person name="Fujiwara S."/>
            <person name="Wang Z.W."/>
            <person name="Zhang Y.Q."/>
            <person name="Mitsuda N."/>
            <person name="Wang M."/>
            <person name="Liu G.H."/>
            <person name="Pecoraro L."/>
            <person name="Huang H.X."/>
            <person name="Xiao X.J."/>
            <person name="Lin M."/>
            <person name="Wu X.Y."/>
            <person name="Wu W.L."/>
            <person name="Chen Y.Y."/>
            <person name="Chang S.B."/>
            <person name="Sakamoto S."/>
            <person name="Ohme-Takagi M."/>
            <person name="Yagi M."/>
            <person name="Zeng S.J."/>
            <person name="Shen C.Y."/>
            <person name="Yeh C.M."/>
            <person name="Luo Y.B."/>
            <person name="Tsai W.C."/>
            <person name="Van de Peer Y."/>
            <person name="Liu Z.J."/>
        </authorList>
    </citation>
    <scope>NUCLEOTIDE SEQUENCE [LARGE SCALE GENOMIC DNA]</scope>
    <source>
        <tissue evidence="3">The whole plant</tissue>
    </source>
</reference>
<proteinExistence type="predicted"/>
<feature type="domain" description="CBS" evidence="2">
    <location>
        <begin position="21"/>
        <end position="86"/>
    </location>
</feature>
<dbReference type="Proteomes" id="UP000233837">
    <property type="component" value="Unassembled WGS sequence"/>
</dbReference>
<protein>
    <submittedName>
        <fullName evidence="3">Chloride channel protein CLC-f</fullName>
    </submittedName>
</protein>
<name>A0A2I0WX56_9ASPA</name>
<evidence type="ECO:0000259" key="2">
    <source>
        <dbReference type="PROSITE" id="PS51371"/>
    </source>
</evidence>
<dbReference type="EMBL" id="KZ502363">
    <property type="protein sequence ID" value="PKU80248.1"/>
    <property type="molecule type" value="Genomic_DNA"/>
</dbReference>
<reference evidence="3 4" key="1">
    <citation type="journal article" date="2016" name="Sci. Rep.">
        <title>The Dendrobium catenatum Lindl. genome sequence provides insights into polysaccharide synthase, floral development and adaptive evolution.</title>
        <authorList>
            <person name="Zhang G.Q."/>
            <person name="Xu Q."/>
            <person name="Bian C."/>
            <person name="Tsai W.C."/>
            <person name="Yeh C.M."/>
            <person name="Liu K.W."/>
            <person name="Yoshida K."/>
            <person name="Zhang L.S."/>
            <person name="Chang S.B."/>
            <person name="Chen F."/>
            <person name="Shi Y."/>
            <person name="Su Y.Y."/>
            <person name="Zhang Y.Q."/>
            <person name="Chen L.J."/>
            <person name="Yin Y."/>
            <person name="Lin M."/>
            <person name="Huang H."/>
            <person name="Deng H."/>
            <person name="Wang Z.W."/>
            <person name="Zhu S.L."/>
            <person name="Zhao X."/>
            <person name="Deng C."/>
            <person name="Niu S.C."/>
            <person name="Huang J."/>
            <person name="Wang M."/>
            <person name="Liu G.H."/>
            <person name="Yang H.J."/>
            <person name="Xiao X.J."/>
            <person name="Hsiao Y.Y."/>
            <person name="Wu W.L."/>
            <person name="Chen Y.Y."/>
            <person name="Mitsuda N."/>
            <person name="Ohme-Takagi M."/>
            <person name="Luo Y.B."/>
            <person name="Van de Peer Y."/>
            <person name="Liu Z.J."/>
        </authorList>
    </citation>
    <scope>NUCLEOTIDE SEQUENCE [LARGE SCALE GENOMIC DNA]</scope>
    <source>
        <tissue evidence="3">The whole plant</tissue>
    </source>
</reference>
<organism evidence="3 4">
    <name type="scientific">Dendrobium catenatum</name>
    <dbReference type="NCBI Taxonomy" id="906689"/>
    <lineage>
        <taxon>Eukaryota</taxon>
        <taxon>Viridiplantae</taxon>
        <taxon>Streptophyta</taxon>
        <taxon>Embryophyta</taxon>
        <taxon>Tracheophyta</taxon>
        <taxon>Spermatophyta</taxon>
        <taxon>Magnoliopsida</taxon>
        <taxon>Liliopsida</taxon>
        <taxon>Asparagales</taxon>
        <taxon>Orchidaceae</taxon>
        <taxon>Epidendroideae</taxon>
        <taxon>Malaxideae</taxon>
        <taxon>Dendrobiinae</taxon>
        <taxon>Dendrobium</taxon>
    </lineage>
</organism>
<evidence type="ECO:0000313" key="4">
    <source>
        <dbReference type="Proteomes" id="UP000233837"/>
    </source>
</evidence>
<accession>A0A2I0WX56</accession>
<dbReference type="PANTHER" id="PTHR43427">
    <property type="entry name" value="CHLORIDE CHANNEL PROTEIN CLC-E"/>
    <property type="match status" value="1"/>
</dbReference>